<dbReference type="RefSeq" id="WP_336586335.1">
    <property type="nucleotide sequence ID" value="NZ_JBBAXC010000005.1"/>
</dbReference>
<keyword evidence="3" id="KW-1185">Reference proteome</keyword>
<evidence type="ECO:0000259" key="1">
    <source>
        <dbReference type="Pfam" id="PF04167"/>
    </source>
</evidence>
<sequence>MLKRKYGDRSNWKRIIQREYAQKYVETEEFTGYITLLHMIEAREPLSIRYGEKDLTIIDNGYMWLQQFPFGKHHAITTTFDEKGDIVQWYIDISLENSLEGNRPYLDDLYLDIVVFPSGKVILLDEDELEAALKNRLIDQSMYDLAWEETKAILPLLHTHQLELIKLANVHKEMLIHSLS</sequence>
<dbReference type="PANTHER" id="PTHR41271">
    <property type="entry name" value="DUF402 DOMAIN-CONTAINING PROTEIN"/>
    <property type="match status" value="1"/>
</dbReference>
<protein>
    <submittedName>
        <fullName evidence="2">DUF402 domain-containing protein</fullName>
    </submittedName>
</protein>
<dbReference type="Gene3D" id="2.40.380.10">
    <property type="entry name" value="FomD-like"/>
    <property type="match status" value="1"/>
</dbReference>
<evidence type="ECO:0000313" key="3">
    <source>
        <dbReference type="Proteomes" id="UP001312865"/>
    </source>
</evidence>
<evidence type="ECO:0000313" key="2">
    <source>
        <dbReference type="EMBL" id="MEI5906893.1"/>
    </source>
</evidence>
<proteinExistence type="predicted"/>
<feature type="domain" description="DUF402" evidence="1">
    <location>
        <begin position="23"/>
        <end position="160"/>
    </location>
</feature>
<name>A0ABU8HCV9_9BACI</name>
<dbReference type="InterPro" id="IPR035930">
    <property type="entry name" value="FomD-like_sf"/>
</dbReference>
<dbReference type="Proteomes" id="UP001312865">
    <property type="component" value="Unassembled WGS sequence"/>
</dbReference>
<dbReference type="SUPFAM" id="SSF159234">
    <property type="entry name" value="FomD-like"/>
    <property type="match status" value="1"/>
</dbReference>
<dbReference type="PANTHER" id="PTHR41271:SF1">
    <property type="entry name" value="DUF402 DOMAIN-CONTAINING PROTEIN"/>
    <property type="match status" value="1"/>
</dbReference>
<accession>A0ABU8HCV9</accession>
<dbReference type="InterPro" id="IPR007295">
    <property type="entry name" value="DUF402"/>
</dbReference>
<dbReference type="Pfam" id="PF04167">
    <property type="entry name" value="DUF402"/>
    <property type="match status" value="1"/>
</dbReference>
<comment type="caution">
    <text evidence="2">The sequence shown here is derived from an EMBL/GenBank/DDBJ whole genome shotgun (WGS) entry which is preliminary data.</text>
</comment>
<reference evidence="2 3" key="1">
    <citation type="journal article" date="2018" name="J. Microbiol.">
        <title>Bacillus spongiae sp. nov., isolated from sponge of Jeju Island.</title>
        <authorList>
            <person name="Lee G.E."/>
            <person name="Im W.T."/>
            <person name="Park J.S."/>
        </authorList>
    </citation>
    <scope>NUCLEOTIDE SEQUENCE [LARGE SCALE GENOMIC DNA]</scope>
    <source>
        <strain evidence="2 3">135PIL107-10</strain>
    </source>
</reference>
<gene>
    <name evidence="2" type="ORF">WAK64_07450</name>
</gene>
<organism evidence="2 3">
    <name type="scientific">Bacillus spongiae</name>
    <dbReference type="NCBI Taxonomy" id="2683610"/>
    <lineage>
        <taxon>Bacteria</taxon>
        <taxon>Bacillati</taxon>
        <taxon>Bacillota</taxon>
        <taxon>Bacilli</taxon>
        <taxon>Bacillales</taxon>
        <taxon>Bacillaceae</taxon>
        <taxon>Bacillus</taxon>
    </lineage>
</organism>
<dbReference type="EMBL" id="JBBAXC010000005">
    <property type="protein sequence ID" value="MEI5906893.1"/>
    <property type="molecule type" value="Genomic_DNA"/>
</dbReference>